<keyword evidence="4 8" id="KW-0812">Transmembrane</keyword>
<feature type="transmembrane region" description="Helical" evidence="9">
    <location>
        <begin position="6"/>
        <end position="24"/>
    </location>
</feature>
<feature type="transmembrane region" description="Helical" evidence="9">
    <location>
        <begin position="60"/>
        <end position="81"/>
    </location>
</feature>
<evidence type="ECO:0000256" key="6">
    <source>
        <dbReference type="ARBA" id="ARBA00023136"/>
    </source>
</evidence>
<dbReference type="GO" id="GO:0031460">
    <property type="term" value="P:glycine betaine transport"/>
    <property type="evidence" value="ECO:0007669"/>
    <property type="project" value="TreeGrafter"/>
</dbReference>
<accession>A0A7V7TZD0</accession>
<proteinExistence type="inferred from homology"/>
<dbReference type="GO" id="GO:1990961">
    <property type="term" value="P:xenobiotic detoxification by transmembrane export across the plasma membrane"/>
    <property type="evidence" value="ECO:0007669"/>
    <property type="project" value="UniProtKB-ARBA"/>
</dbReference>
<dbReference type="InterPro" id="IPR000390">
    <property type="entry name" value="Small_drug/metabolite_transptr"/>
</dbReference>
<keyword evidence="11" id="KW-1185">Reference proteome</keyword>
<dbReference type="GO" id="GO:0015297">
    <property type="term" value="F:antiporter activity"/>
    <property type="evidence" value="ECO:0007669"/>
    <property type="project" value="TreeGrafter"/>
</dbReference>
<dbReference type="Pfam" id="PF00893">
    <property type="entry name" value="Multi_Drug_Res"/>
    <property type="match status" value="1"/>
</dbReference>
<sequence>MSAALTYGVLAVAIVCEVVGTMFLQQSREFTRLVPSLLTLLFYAAAFYFLAISLRTIPVGVAYAIWSGVGIVLVSAFGALFLGQVLDLAAVVGLSLIVAGVLVVNLLSKTVPH</sequence>
<keyword evidence="2" id="KW-0813">Transport</keyword>
<dbReference type="GO" id="GO:0005886">
    <property type="term" value="C:plasma membrane"/>
    <property type="evidence" value="ECO:0007669"/>
    <property type="project" value="UniProtKB-SubCell"/>
</dbReference>
<evidence type="ECO:0000256" key="5">
    <source>
        <dbReference type="ARBA" id="ARBA00022989"/>
    </source>
</evidence>
<dbReference type="GO" id="GO:0015220">
    <property type="term" value="F:choline transmembrane transporter activity"/>
    <property type="evidence" value="ECO:0007669"/>
    <property type="project" value="TreeGrafter"/>
</dbReference>
<evidence type="ECO:0000313" key="10">
    <source>
        <dbReference type="EMBL" id="KAB0679242.1"/>
    </source>
</evidence>
<dbReference type="AlphaFoldDB" id="A0A7V7TZD0"/>
<dbReference type="GO" id="GO:0015199">
    <property type="term" value="F:amino-acid betaine transmembrane transporter activity"/>
    <property type="evidence" value="ECO:0007669"/>
    <property type="project" value="TreeGrafter"/>
</dbReference>
<dbReference type="PANTHER" id="PTHR30561">
    <property type="entry name" value="SMR FAMILY PROTON-DEPENDENT DRUG EFFLUX TRANSPORTER SUGE"/>
    <property type="match status" value="1"/>
</dbReference>
<dbReference type="FunFam" id="1.10.3730.20:FF:000001">
    <property type="entry name" value="Quaternary ammonium compound resistance transporter SugE"/>
    <property type="match status" value="1"/>
</dbReference>
<evidence type="ECO:0000256" key="9">
    <source>
        <dbReference type="SAM" id="Phobius"/>
    </source>
</evidence>
<name>A0A7V7TZD0_9HYPH</name>
<evidence type="ECO:0000313" key="11">
    <source>
        <dbReference type="Proteomes" id="UP000432089"/>
    </source>
</evidence>
<keyword evidence="6 9" id="KW-0472">Membrane</keyword>
<organism evidence="10 11">
    <name type="scientific">Plantimonas leprariae</name>
    <dbReference type="NCBI Taxonomy" id="2615207"/>
    <lineage>
        <taxon>Bacteria</taxon>
        <taxon>Pseudomonadati</taxon>
        <taxon>Pseudomonadota</taxon>
        <taxon>Alphaproteobacteria</taxon>
        <taxon>Hyphomicrobiales</taxon>
        <taxon>Aurantimonadaceae</taxon>
        <taxon>Plantimonas</taxon>
    </lineage>
</organism>
<evidence type="ECO:0000256" key="2">
    <source>
        <dbReference type="ARBA" id="ARBA00022448"/>
    </source>
</evidence>
<evidence type="ECO:0000256" key="8">
    <source>
        <dbReference type="RuleBase" id="RU003942"/>
    </source>
</evidence>
<evidence type="ECO:0000256" key="3">
    <source>
        <dbReference type="ARBA" id="ARBA00022475"/>
    </source>
</evidence>
<dbReference type="PANTHER" id="PTHR30561:SF1">
    <property type="entry name" value="MULTIDRUG TRANSPORTER EMRE"/>
    <property type="match status" value="1"/>
</dbReference>
<dbReference type="Gene3D" id="1.10.3730.20">
    <property type="match status" value="1"/>
</dbReference>
<dbReference type="InterPro" id="IPR045324">
    <property type="entry name" value="Small_multidrug_res"/>
</dbReference>
<evidence type="ECO:0000256" key="1">
    <source>
        <dbReference type="ARBA" id="ARBA00004651"/>
    </source>
</evidence>
<keyword evidence="5 9" id="KW-1133">Transmembrane helix</keyword>
<feature type="transmembrane region" description="Helical" evidence="9">
    <location>
        <begin position="88"/>
        <end position="107"/>
    </location>
</feature>
<dbReference type="RefSeq" id="WP_150970247.1">
    <property type="nucleotide sequence ID" value="NZ_VZDO01000010.1"/>
</dbReference>
<gene>
    <name evidence="10" type="ORF">F6X38_12935</name>
</gene>
<evidence type="ECO:0000256" key="4">
    <source>
        <dbReference type="ARBA" id="ARBA00022692"/>
    </source>
</evidence>
<comment type="caution">
    <text evidence="10">The sequence shown here is derived from an EMBL/GenBank/DDBJ whole genome shotgun (WGS) entry which is preliminary data.</text>
</comment>
<dbReference type="Proteomes" id="UP000432089">
    <property type="component" value="Unassembled WGS sequence"/>
</dbReference>
<dbReference type="InterPro" id="IPR037185">
    <property type="entry name" value="EmrE-like"/>
</dbReference>
<dbReference type="EMBL" id="VZDO01000010">
    <property type="protein sequence ID" value="KAB0679242.1"/>
    <property type="molecule type" value="Genomic_DNA"/>
</dbReference>
<dbReference type="SUPFAM" id="SSF103481">
    <property type="entry name" value="Multidrug resistance efflux transporter EmrE"/>
    <property type="match status" value="1"/>
</dbReference>
<keyword evidence="3" id="KW-1003">Cell membrane</keyword>
<feature type="transmembrane region" description="Helical" evidence="9">
    <location>
        <begin position="36"/>
        <end position="54"/>
    </location>
</feature>
<protein>
    <submittedName>
        <fullName evidence="10">QacE family quaternary ammonium compound efflux SMR transporter</fullName>
    </submittedName>
</protein>
<reference evidence="10 11" key="1">
    <citation type="submission" date="2019-09" db="EMBL/GenBank/DDBJ databases">
        <title>YIM 132180 draft genome.</title>
        <authorList>
            <person name="Zhang K."/>
        </authorList>
    </citation>
    <scope>NUCLEOTIDE SEQUENCE [LARGE SCALE GENOMIC DNA]</scope>
    <source>
        <strain evidence="10 11">YIM 132180</strain>
    </source>
</reference>
<evidence type="ECO:0000256" key="7">
    <source>
        <dbReference type="ARBA" id="ARBA00038032"/>
    </source>
</evidence>
<comment type="subcellular location">
    <subcellularLocation>
        <location evidence="1 8">Cell membrane</location>
        <topology evidence="1 8">Multi-pass membrane protein</topology>
    </subcellularLocation>
</comment>
<comment type="similarity">
    <text evidence="7 8">Belongs to the drug/metabolite transporter (DMT) superfamily. Small multidrug resistance (SMR) (TC 2.A.7.1) family.</text>
</comment>